<feature type="non-terminal residue" evidence="1">
    <location>
        <position position="1"/>
    </location>
</feature>
<evidence type="ECO:0000313" key="1">
    <source>
        <dbReference type="EMBL" id="KIO05429.1"/>
    </source>
</evidence>
<accession>A0A0C3PCI3</accession>
<organism evidence="1 2">
    <name type="scientific">Pisolithus tinctorius Marx 270</name>
    <dbReference type="NCBI Taxonomy" id="870435"/>
    <lineage>
        <taxon>Eukaryota</taxon>
        <taxon>Fungi</taxon>
        <taxon>Dikarya</taxon>
        <taxon>Basidiomycota</taxon>
        <taxon>Agaricomycotina</taxon>
        <taxon>Agaricomycetes</taxon>
        <taxon>Agaricomycetidae</taxon>
        <taxon>Boletales</taxon>
        <taxon>Sclerodermatineae</taxon>
        <taxon>Pisolithaceae</taxon>
        <taxon>Pisolithus</taxon>
    </lineage>
</organism>
<dbReference type="Proteomes" id="UP000054217">
    <property type="component" value="Unassembled WGS sequence"/>
</dbReference>
<dbReference type="HOGENOM" id="CLU_1431287_0_0_1"/>
<dbReference type="EMBL" id="KN831967">
    <property type="protein sequence ID" value="KIO05429.1"/>
    <property type="molecule type" value="Genomic_DNA"/>
</dbReference>
<dbReference type="AlphaFoldDB" id="A0A0C3PCI3"/>
<keyword evidence="2" id="KW-1185">Reference proteome</keyword>
<dbReference type="InParanoid" id="A0A0C3PCI3"/>
<reference evidence="1 2" key="1">
    <citation type="submission" date="2014-04" db="EMBL/GenBank/DDBJ databases">
        <authorList>
            <consortium name="DOE Joint Genome Institute"/>
            <person name="Kuo A."/>
            <person name="Kohler A."/>
            <person name="Costa M.D."/>
            <person name="Nagy L.G."/>
            <person name="Floudas D."/>
            <person name="Copeland A."/>
            <person name="Barry K.W."/>
            <person name="Cichocki N."/>
            <person name="Veneault-Fourrey C."/>
            <person name="LaButti K."/>
            <person name="Lindquist E.A."/>
            <person name="Lipzen A."/>
            <person name="Lundell T."/>
            <person name="Morin E."/>
            <person name="Murat C."/>
            <person name="Sun H."/>
            <person name="Tunlid A."/>
            <person name="Henrissat B."/>
            <person name="Grigoriev I.V."/>
            <person name="Hibbett D.S."/>
            <person name="Martin F."/>
            <person name="Nordberg H.P."/>
            <person name="Cantor M.N."/>
            <person name="Hua S.X."/>
        </authorList>
    </citation>
    <scope>NUCLEOTIDE SEQUENCE [LARGE SCALE GENOMIC DNA]</scope>
    <source>
        <strain evidence="1 2">Marx 270</strain>
    </source>
</reference>
<protein>
    <submittedName>
        <fullName evidence="1">Uncharacterized protein</fullName>
    </submittedName>
</protein>
<name>A0A0C3PCI3_PISTI</name>
<evidence type="ECO:0000313" key="2">
    <source>
        <dbReference type="Proteomes" id="UP000054217"/>
    </source>
</evidence>
<gene>
    <name evidence="1" type="ORF">M404DRAFT_141295</name>
</gene>
<sequence length="211" mass="23600">NIIASKIIPTISSMMRYHPMSMATMLSKSCLSELGLSVEFNCADIISSDAFFDAAVCNMFTFQPRDLSLWSPCLGIQSLVQPIPVHQVTFEELLTPSDFRSYTPPLSDMDEESTEGLDVLSNNVSSPPPAQCYRVLTSFNRHHPCNLRFPALQGPKERETWSKKERLHAVTAPSVQNLEDLKQQLSNIYNEDGVKHAPEHYIGVPMEALEG</sequence>
<proteinExistence type="predicted"/>
<reference evidence="2" key="2">
    <citation type="submission" date="2015-01" db="EMBL/GenBank/DDBJ databases">
        <title>Evolutionary Origins and Diversification of the Mycorrhizal Mutualists.</title>
        <authorList>
            <consortium name="DOE Joint Genome Institute"/>
            <consortium name="Mycorrhizal Genomics Consortium"/>
            <person name="Kohler A."/>
            <person name="Kuo A."/>
            <person name="Nagy L.G."/>
            <person name="Floudas D."/>
            <person name="Copeland A."/>
            <person name="Barry K.W."/>
            <person name="Cichocki N."/>
            <person name="Veneault-Fourrey C."/>
            <person name="LaButti K."/>
            <person name="Lindquist E.A."/>
            <person name="Lipzen A."/>
            <person name="Lundell T."/>
            <person name="Morin E."/>
            <person name="Murat C."/>
            <person name="Riley R."/>
            <person name="Ohm R."/>
            <person name="Sun H."/>
            <person name="Tunlid A."/>
            <person name="Henrissat B."/>
            <person name="Grigoriev I.V."/>
            <person name="Hibbett D.S."/>
            <person name="Martin F."/>
        </authorList>
    </citation>
    <scope>NUCLEOTIDE SEQUENCE [LARGE SCALE GENOMIC DNA]</scope>
    <source>
        <strain evidence="2">Marx 270</strain>
    </source>
</reference>